<evidence type="ECO:0000313" key="5">
    <source>
        <dbReference type="Proteomes" id="UP000414136"/>
    </source>
</evidence>
<sequence length="748" mass="78060">MSSRDLEVGLTVRWKDQASAPAQQTERNVQRVVRETSQAYADTSRVAIASSRALYSLRMGESARTEQAVQRDVQSTEAAYVRAHRNILTSSQRLATARQQLDTRTDQAIRREIDQTVAAYNRLYRAGFASANEQARAFRALTQRLAELNRELRNVEQTEGRLARGGRAMANLWRAGSALAGGAAGAMVVAPAVRETMAYDRRLAMMANTAFSDRDVAGRRAGMTELNNAIVSAVRQGGGTREQAADTLDNLLASGAVSDKTAMQLLPTLQKFSTATGADPNELGNIAIRAMQNFNIKEADIPRALDMALKGGQAGGFELKDMSKWLPQQMALAKTAGMSGLSDFGKLVVANQAAVITAGTKDEAGNNIVNLLEKLNSADTQLKAKKLGIDLTGSLASSREKGVNALDAFVGIVENVMAKDKRYQQNQARLASAPEGERKAILESQQSLLEGTAIGKLIHDRQALGGLVAYMGQKDYRKQVEAQVFDPKSAVEGNFDLIASTNSFKMEKKRNEDVIAMQEALGGLNNAIGDVAEKMTNYARRYPELAAAIEGTTLGLKAATASLGVFAAAALLRGGTGAGAAGAASQAGAAAAGALGAGSTFGARFASIGKTVGKIGAPLAIAAGGLEAYMIAKDDSKTADEKKAGYVGVAGGVIGGLGGAAAGAAAGAAVGSVVPGVGTAVGLIGGAIAGYFGHDWGEKLGKSVGEAIFAQKKDEKPPVVESHVALYLDGAQIAEALALSGQKEARRN</sequence>
<dbReference type="RefSeq" id="WP_150621881.1">
    <property type="nucleotide sequence ID" value="NZ_CABPSQ010000001.1"/>
</dbReference>
<feature type="domain" description="Phage tail tape measure protein" evidence="3">
    <location>
        <begin position="235"/>
        <end position="427"/>
    </location>
</feature>
<dbReference type="AlphaFoldDB" id="A0A5E4ZF94"/>
<proteinExistence type="predicted"/>
<gene>
    <name evidence="4" type="ORF">PCA31118_00007</name>
</gene>
<keyword evidence="2" id="KW-0472">Membrane</keyword>
<keyword evidence="1" id="KW-0175">Coiled coil</keyword>
<dbReference type="Pfam" id="PF10145">
    <property type="entry name" value="PhageMin_Tail"/>
    <property type="match status" value="1"/>
</dbReference>
<evidence type="ECO:0000259" key="3">
    <source>
        <dbReference type="Pfam" id="PF10145"/>
    </source>
</evidence>
<evidence type="ECO:0000256" key="1">
    <source>
        <dbReference type="SAM" id="Coils"/>
    </source>
</evidence>
<feature type="transmembrane region" description="Helical" evidence="2">
    <location>
        <begin position="615"/>
        <end position="632"/>
    </location>
</feature>
<evidence type="ECO:0000313" key="4">
    <source>
        <dbReference type="EMBL" id="VVE59764.1"/>
    </source>
</evidence>
<reference evidence="4 5" key="1">
    <citation type="submission" date="2019-08" db="EMBL/GenBank/DDBJ databases">
        <authorList>
            <person name="Peeters C."/>
        </authorList>
    </citation>
    <scope>NUCLEOTIDE SEQUENCE [LARGE SCALE GENOMIC DNA]</scope>
    <source>
        <strain evidence="4 5">LMG 31118</strain>
    </source>
</reference>
<protein>
    <submittedName>
        <fullName evidence="4">TP901 family phage tail tape measure protein</fullName>
    </submittedName>
</protein>
<evidence type="ECO:0000256" key="2">
    <source>
        <dbReference type="SAM" id="Phobius"/>
    </source>
</evidence>
<dbReference type="Proteomes" id="UP000414136">
    <property type="component" value="Unassembled WGS sequence"/>
</dbReference>
<organism evidence="4 5">
    <name type="scientific">Pandoraea captiosa</name>
    <dbReference type="NCBI Taxonomy" id="2508302"/>
    <lineage>
        <taxon>Bacteria</taxon>
        <taxon>Pseudomonadati</taxon>
        <taxon>Pseudomonadota</taxon>
        <taxon>Betaproteobacteria</taxon>
        <taxon>Burkholderiales</taxon>
        <taxon>Burkholderiaceae</taxon>
        <taxon>Pandoraea</taxon>
    </lineage>
</organism>
<keyword evidence="5" id="KW-1185">Reference proteome</keyword>
<dbReference type="EMBL" id="CABPSQ010000001">
    <property type="protein sequence ID" value="VVE59764.1"/>
    <property type="molecule type" value="Genomic_DNA"/>
</dbReference>
<keyword evidence="2" id="KW-0812">Transmembrane</keyword>
<keyword evidence="2" id="KW-1133">Transmembrane helix</keyword>
<feature type="transmembrane region" description="Helical" evidence="2">
    <location>
        <begin position="644"/>
        <end position="667"/>
    </location>
</feature>
<dbReference type="InterPro" id="IPR010090">
    <property type="entry name" value="Phage_tape_meas"/>
</dbReference>
<feature type="coiled-coil region" evidence="1">
    <location>
        <begin position="131"/>
        <end position="158"/>
    </location>
</feature>
<accession>A0A5E4ZF94</accession>
<dbReference type="OrthoDB" id="8019720at2"/>
<feature type="transmembrane region" description="Helical" evidence="2">
    <location>
        <begin position="673"/>
        <end position="693"/>
    </location>
</feature>
<name>A0A5E4ZF94_9BURK</name>